<dbReference type="HAMAP" id="MF_01477">
    <property type="entry name" value="Iojap_RsfS"/>
    <property type="match status" value="1"/>
</dbReference>
<dbReference type="SUPFAM" id="SSF81301">
    <property type="entry name" value="Nucleotidyltransferase"/>
    <property type="match status" value="1"/>
</dbReference>
<evidence type="ECO:0000313" key="2">
    <source>
        <dbReference type="EMBL" id="VAX26372.1"/>
    </source>
</evidence>
<reference evidence="2" key="1">
    <citation type="submission" date="2018-06" db="EMBL/GenBank/DDBJ databases">
        <authorList>
            <person name="Zhirakovskaya E."/>
        </authorList>
    </citation>
    <scope>NUCLEOTIDE SEQUENCE</scope>
</reference>
<sequence length="124" mass="14417">MDTKDFARRIVELILSKKGNDIKILDLRELTPIADYFILASADSHIQVKAIVDEVDDKLRKDGIKCYFKEGYNAANWILLDYFDVVVHIFKTDAREFYNLEKLWGDAPTEIIEDELETKNTDSE</sequence>
<dbReference type="Gene3D" id="3.30.460.10">
    <property type="entry name" value="Beta Polymerase, domain 2"/>
    <property type="match status" value="1"/>
</dbReference>
<dbReference type="NCBIfam" id="TIGR00090">
    <property type="entry name" value="rsfS_iojap_ybeB"/>
    <property type="match status" value="1"/>
</dbReference>
<dbReference type="InterPro" id="IPR004394">
    <property type="entry name" value="Iojap/RsfS/C7orf30"/>
</dbReference>
<dbReference type="GO" id="GO:0017148">
    <property type="term" value="P:negative regulation of translation"/>
    <property type="evidence" value="ECO:0007669"/>
    <property type="project" value="TreeGrafter"/>
</dbReference>
<name>A0A3B1CDT5_9ZZZZ</name>
<protein>
    <submittedName>
        <fullName evidence="2">Ribosomal silencing factor RsfA</fullName>
    </submittedName>
</protein>
<dbReference type="InterPro" id="IPR043519">
    <property type="entry name" value="NT_sf"/>
</dbReference>
<organism evidence="2">
    <name type="scientific">hydrothermal vent metagenome</name>
    <dbReference type="NCBI Taxonomy" id="652676"/>
    <lineage>
        <taxon>unclassified sequences</taxon>
        <taxon>metagenomes</taxon>
        <taxon>ecological metagenomes</taxon>
    </lineage>
</organism>
<dbReference type="Pfam" id="PF02410">
    <property type="entry name" value="RsfS"/>
    <property type="match status" value="1"/>
</dbReference>
<dbReference type="PANTHER" id="PTHR21043:SF0">
    <property type="entry name" value="MITOCHONDRIAL ASSEMBLY OF RIBOSOMAL LARGE SUBUNIT PROTEIN 1"/>
    <property type="match status" value="1"/>
</dbReference>
<dbReference type="AlphaFoldDB" id="A0A3B1CDT5"/>
<proteinExistence type="inferred from homology"/>
<accession>A0A3B1CDT5</accession>
<dbReference type="EMBL" id="UOGD01000336">
    <property type="protein sequence ID" value="VAX26372.1"/>
    <property type="molecule type" value="Genomic_DNA"/>
</dbReference>
<dbReference type="GO" id="GO:0090071">
    <property type="term" value="P:negative regulation of ribosome biogenesis"/>
    <property type="evidence" value="ECO:0007669"/>
    <property type="project" value="TreeGrafter"/>
</dbReference>
<dbReference type="GO" id="GO:0043023">
    <property type="term" value="F:ribosomal large subunit binding"/>
    <property type="evidence" value="ECO:0007669"/>
    <property type="project" value="TreeGrafter"/>
</dbReference>
<dbReference type="PANTHER" id="PTHR21043">
    <property type="entry name" value="IOJAP SUPERFAMILY ORTHOLOG"/>
    <property type="match status" value="1"/>
</dbReference>
<evidence type="ECO:0000256" key="1">
    <source>
        <dbReference type="ARBA" id="ARBA00010574"/>
    </source>
</evidence>
<gene>
    <name evidence="2" type="ORF">MNBD_IGNAVI01-1915</name>
</gene>
<comment type="similarity">
    <text evidence="1">Belongs to the Iojap/RsfS family.</text>
</comment>